<protein>
    <submittedName>
        <fullName evidence="2">Uncharacterized protein</fullName>
    </submittedName>
</protein>
<accession>A0ABT3ZZL5</accession>
<keyword evidence="3" id="KW-1185">Reference proteome</keyword>
<comment type="caution">
    <text evidence="2">The sequence shown here is derived from an EMBL/GenBank/DDBJ whole genome shotgun (WGS) entry which is preliminary data.</text>
</comment>
<gene>
    <name evidence="2" type="ORF">OV287_10150</name>
</gene>
<evidence type="ECO:0000256" key="1">
    <source>
        <dbReference type="SAM" id="MobiDB-lite"/>
    </source>
</evidence>
<reference evidence="2 3" key="1">
    <citation type="submission" date="2022-11" db="EMBL/GenBank/DDBJ databases">
        <title>Minimal conservation of predation-associated metabolite biosynthetic gene clusters underscores biosynthetic potential of Myxococcota including descriptions for ten novel species: Archangium lansinium sp. nov., Myxococcus landrumus sp. nov., Nannocystis bai.</title>
        <authorList>
            <person name="Ahearne A."/>
            <person name="Stevens C."/>
            <person name="Phillips K."/>
        </authorList>
    </citation>
    <scope>NUCLEOTIDE SEQUENCE [LARGE SCALE GENOMIC DNA]</scope>
    <source>
        <strain evidence="2 3">MIWBW</strain>
    </source>
</reference>
<dbReference type="EMBL" id="JAPNKA010000001">
    <property type="protein sequence ID" value="MCY1074851.1"/>
    <property type="molecule type" value="Genomic_DNA"/>
</dbReference>
<evidence type="ECO:0000313" key="2">
    <source>
        <dbReference type="EMBL" id="MCY1074851.1"/>
    </source>
</evidence>
<dbReference type="RefSeq" id="WP_267533807.1">
    <property type="nucleotide sequence ID" value="NZ_JAPNKA010000001.1"/>
</dbReference>
<proteinExistence type="predicted"/>
<feature type="region of interest" description="Disordered" evidence="1">
    <location>
        <begin position="89"/>
        <end position="119"/>
    </location>
</feature>
<evidence type="ECO:0000313" key="3">
    <source>
        <dbReference type="Proteomes" id="UP001207654"/>
    </source>
</evidence>
<organism evidence="2 3">
    <name type="scientific">Archangium lansingense</name>
    <dbReference type="NCBI Taxonomy" id="2995310"/>
    <lineage>
        <taxon>Bacteria</taxon>
        <taxon>Pseudomonadati</taxon>
        <taxon>Myxococcota</taxon>
        <taxon>Myxococcia</taxon>
        <taxon>Myxococcales</taxon>
        <taxon>Cystobacterineae</taxon>
        <taxon>Archangiaceae</taxon>
        <taxon>Archangium</taxon>
    </lineage>
</organism>
<sequence>MLRLVPEGGTAAGEVGAGGAAGELVVTGGAVVAAAGSVLLLCLTVEAAVDGSETPIDIADEFYGTHFGDVSGWVQGQYPFNAPNGAVTGASKAQAGPASATLAPPGASPKSEPGKNDKARRGRIYVTYTRLNKNANRYYAGRTSMVVDLNKSLREQAALAVILRSLNHHIDENDEPKDAGFDPPTLDQFDVGAAIDYGRRYEDAAYWRIRGREQQLIDSHGGAQSDTGKPYRTENVVRGVAKDNPRGRRFHDAATERWGQFHSYTGY</sequence>
<dbReference type="Proteomes" id="UP001207654">
    <property type="component" value="Unassembled WGS sequence"/>
</dbReference>
<name>A0ABT3ZZL5_9BACT</name>